<organism evidence="1 2">
    <name type="scientific">Mycena alexandri</name>
    <dbReference type="NCBI Taxonomy" id="1745969"/>
    <lineage>
        <taxon>Eukaryota</taxon>
        <taxon>Fungi</taxon>
        <taxon>Dikarya</taxon>
        <taxon>Basidiomycota</taxon>
        <taxon>Agaricomycotina</taxon>
        <taxon>Agaricomycetes</taxon>
        <taxon>Agaricomycetidae</taxon>
        <taxon>Agaricales</taxon>
        <taxon>Marasmiineae</taxon>
        <taxon>Mycenaceae</taxon>
        <taxon>Mycena</taxon>
    </lineage>
</organism>
<reference evidence="1" key="1">
    <citation type="submission" date="2023-03" db="EMBL/GenBank/DDBJ databases">
        <title>Massive genome expansion in bonnet fungi (Mycena s.s.) driven by repeated elements and novel gene families across ecological guilds.</title>
        <authorList>
            <consortium name="Lawrence Berkeley National Laboratory"/>
            <person name="Harder C.B."/>
            <person name="Miyauchi S."/>
            <person name="Viragh M."/>
            <person name="Kuo A."/>
            <person name="Thoen E."/>
            <person name="Andreopoulos B."/>
            <person name="Lu D."/>
            <person name="Skrede I."/>
            <person name="Drula E."/>
            <person name="Henrissat B."/>
            <person name="Morin E."/>
            <person name="Kohler A."/>
            <person name="Barry K."/>
            <person name="LaButti K."/>
            <person name="Morin E."/>
            <person name="Salamov A."/>
            <person name="Lipzen A."/>
            <person name="Mereny Z."/>
            <person name="Hegedus B."/>
            <person name="Baldrian P."/>
            <person name="Stursova M."/>
            <person name="Weitz H."/>
            <person name="Taylor A."/>
            <person name="Grigoriev I.V."/>
            <person name="Nagy L.G."/>
            <person name="Martin F."/>
            <person name="Kauserud H."/>
        </authorList>
    </citation>
    <scope>NUCLEOTIDE SEQUENCE</scope>
    <source>
        <strain evidence="1">CBHHK200</strain>
    </source>
</reference>
<comment type="caution">
    <text evidence="1">The sequence shown here is derived from an EMBL/GenBank/DDBJ whole genome shotgun (WGS) entry which is preliminary data.</text>
</comment>
<gene>
    <name evidence="1" type="ORF">C8F04DRAFT_1397598</name>
</gene>
<keyword evidence="2" id="KW-1185">Reference proteome</keyword>
<dbReference type="Proteomes" id="UP001218188">
    <property type="component" value="Unassembled WGS sequence"/>
</dbReference>
<evidence type="ECO:0000313" key="1">
    <source>
        <dbReference type="EMBL" id="KAJ7030906.1"/>
    </source>
</evidence>
<sequence>MQPRCGLAQIPNPLRVSPDVLVRTPLQLSSANAQLSLTPQKLYASARLPPFVSAPAHQHYAASRIPNLSHTNTPPRAPASSPQERLIGEWKRLKTSGTALRLAVGQSRLEYIARWESLEPTRDAIAAGRWARGVTPISIHPCTGTALPRSRSSFSVEMEVSTCAPTTTPKHFEFLSLFALHRFPTLVLSLPRTLAGTCSSHGPHTPTLPAAYPHCLNSRAAPSAAPSTRLPASARFGWGGAWSRWARSLSYPYRTRACSFSCVCPRTPYSRARHGVPALLPLPPSKHAPVS</sequence>
<accession>A0AAD6X124</accession>
<evidence type="ECO:0000313" key="2">
    <source>
        <dbReference type="Proteomes" id="UP001218188"/>
    </source>
</evidence>
<dbReference type="EMBL" id="JARJCM010000086">
    <property type="protein sequence ID" value="KAJ7030906.1"/>
    <property type="molecule type" value="Genomic_DNA"/>
</dbReference>
<name>A0AAD6X124_9AGAR</name>
<protein>
    <submittedName>
        <fullName evidence="1">Uncharacterized protein</fullName>
    </submittedName>
</protein>
<dbReference type="AlphaFoldDB" id="A0AAD6X124"/>
<proteinExistence type="predicted"/>